<evidence type="ECO:0000256" key="3">
    <source>
        <dbReference type="ARBA" id="ARBA00022475"/>
    </source>
</evidence>
<dbReference type="KEGG" id="pgm:PGRAT_23700"/>
<evidence type="ECO:0000256" key="7">
    <source>
        <dbReference type="RuleBase" id="RU363032"/>
    </source>
</evidence>
<keyword evidence="2 7" id="KW-0813">Transport</keyword>
<keyword evidence="10" id="KW-1185">Reference proteome</keyword>
<feature type="transmembrane region" description="Helical" evidence="7">
    <location>
        <begin position="140"/>
        <end position="162"/>
    </location>
</feature>
<keyword evidence="5 7" id="KW-1133">Transmembrane helix</keyword>
<organism evidence="9 10">
    <name type="scientific">Paenibacillus graminis</name>
    <dbReference type="NCBI Taxonomy" id="189425"/>
    <lineage>
        <taxon>Bacteria</taxon>
        <taxon>Bacillati</taxon>
        <taxon>Bacillota</taxon>
        <taxon>Bacilli</taxon>
        <taxon>Bacillales</taxon>
        <taxon>Paenibacillaceae</taxon>
        <taxon>Paenibacillus</taxon>
    </lineage>
</organism>
<dbReference type="InterPro" id="IPR035906">
    <property type="entry name" value="MetI-like_sf"/>
</dbReference>
<dbReference type="PANTHER" id="PTHR43744">
    <property type="entry name" value="ABC TRANSPORTER PERMEASE PROTEIN MG189-RELATED-RELATED"/>
    <property type="match status" value="1"/>
</dbReference>
<dbReference type="PANTHER" id="PTHR43744:SF2">
    <property type="entry name" value="ARABINOOLIGOSACCHARIDES TRANSPORT SYSTEM PERMEASE PROTEIN ARAQ"/>
    <property type="match status" value="1"/>
</dbReference>
<evidence type="ECO:0000313" key="10">
    <source>
        <dbReference type="Proteomes" id="UP000029500"/>
    </source>
</evidence>
<keyword evidence="4 7" id="KW-0812">Transmembrane</keyword>
<evidence type="ECO:0000256" key="1">
    <source>
        <dbReference type="ARBA" id="ARBA00004651"/>
    </source>
</evidence>
<dbReference type="Gene3D" id="1.10.3720.10">
    <property type="entry name" value="MetI-like"/>
    <property type="match status" value="1"/>
</dbReference>
<dbReference type="CDD" id="cd06261">
    <property type="entry name" value="TM_PBP2"/>
    <property type="match status" value="1"/>
</dbReference>
<evidence type="ECO:0000256" key="2">
    <source>
        <dbReference type="ARBA" id="ARBA00022448"/>
    </source>
</evidence>
<comment type="similarity">
    <text evidence="7">Belongs to the binding-protein-dependent transport system permease family.</text>
</comment>
<evidence type="ECO:0000256" key="5">
    <source>
        <dbReference type="ARBA" id="ARBA00022989"/>
    </source>
</evidence>
<feature type="domain" description="ABC transmembrane type-1" evidence="8">
    <location>
        <begin position="71"/>
        <end position="262"/>
    </location>
</feature>
<sequence>MMRNKRLNIAAGWYAGMSILFIIFIFPFLLILLNSFKSRVEIIRNPLTLPKTLDFSNYTEAYNRMNFSYGLSNSLFITCVSVLAILVFSSMLAYYLVRWSNKISSIILLTLVSSMLIPFQSIMIPFVTLYGNLHMLNSRWALIFFYLGFGISLATFMYHGFIKTVPKDLEEASLMDGAGRVQVFWKIIFPILKPISTTIAIVDVLWIWNDFLLPSLVLLSKEQQTLPLSTYYFFGKYTSNYGVAMAALVMAIIPVIIFYLIMQKQIIKGVVEGAVK</sequence>
<accession>A0A089M934</accession>
<dbReference type="EMBL" id="CP009287">
    <property type="protein sequence ID" value="AIQ70311.1"/>
    <property type="molecule type" value="Genomic_DNA"/>
</dbReference>
<protein>
    <submittedName>
        <fullName evidence="9">Sugar ABC transporter permease</fullName>
    </submittedName>
</protein>
<keyword evidence="6 7" id="KW-0472">Membrane</keyword>
<proteinExistence type="inferred from homology"/>
<feature type="transmembrane region" description="Helical" evidence="7">
    <location>
        <begin position="241"/>
        <end position="261"/>
    </location>
</feature>
<feature type="transmembrane region" description="Helical" evidence="7">
    <location>
        <begin position="183"/>
        <end position="208"/>
    </location>
</feature>
<dbReference type="AlphaFoldDB" id="A0A089M934"/>
<dbReference type="Proteomes" id="UP000029500">
    <property type="component" value="Chromosome"/>
</dbReference>
<dbReference type="GO" id="GO:0055085">
    <property type="term" value="P:transmembrane transport"/>
    <property type="evidence" value="ECO:0007669"/>
    <property type="project" value="InterPro"/>
</dbReference>
<evidence type="ECO:0000313" key="9">
    <source>
        <dbReference type="EMBL" id="AIQ70311.1"/>
    </source>
</evidence>
<gene>
    <name evidence="9" type="ORF">PGRAT_23700</name>
</gene>
<dbReference type="InterPro" id="IPR000515">
    <property type="entry name" value="MetI-like"/>
</dbReference>
<comment type="subcellular location">
    <subcellularLocation>
        <location evidence="1 7">Cell membrane</location>
        <topology evidence="1 7">Multi-pass membrane protein</topology>
    </subcellularLocation>
</comment>
<reference evidence="9 10" key="1">
    <citation type="submission" date="2014-08" db="EMBL/GenBank/DDBJ databases">
        <title>Comparative genomics of the Paenibacillus odorifer group.</title>
        <authorList>
            <person name="den Bakker H.C."/>
            <person name="Tsai Y.-C."/>
            <person name="Martin N."/>
            <person name="Korlach J."/>
            <person name="Wiedmann M."/>
        </authorList>
    </citation>
    <scope>NUCLEOTIDE SEQUENCE [LARGE SCALE GENOMIC DNA]</scope>
    <source>
        <strain evidence="9 10">DSM 15220</strain>
    </source>
</reference>
<feature type="transmembrane region" description="Helical" evidence="7">
    <location>
        <begin position="12"/>
        <end position="33"/>
    </location>
</feature>
<name>A0A089M934_9BACL</name>
<dbReference type="SUPFAM" id="SSF161098">
    <property type="entry name" value="MetI-like"/>
    <property type="match status" value="1"/>
</dbReference>
<feature type="transmembrane region" description="Helical" evidence="7">
    <location>
        <begin position="75"/>
        <end position="97"/>
    </location>
</feature>
<dbReference type="Pfam" id="PF00528">
    <property type="entry name" value="BPD_transp_1"/>
    <property type="match status" value="1"/>
</dbReference>
<evidence type="ECO:0000256" key="4">
    <source>
        <dbReference type="ARBA" id="ARBA00022692"/>
    </source>
</evidence>
<dbReference type="PROSITE" id="PS50928">
    <property type="entry name" value="ABC_TM1"/>
    <property type="match status" value="1"/>
</dbReference>
<evidence type="ECO:0000256" key="6">
    <source>
        <dbReference type="ARBA" id="ARBA00023136"/>
    </source>
</evidence>
<feature type="transmembrane region" description="Helical" evidence="7">
    <location>
        <begin position="106"/>
        <end position="128"/>
    </location>
</feature>
<dbReference type="GO" id="GO:0005886">
    <property type="term" value="C:plasma membrane"/>
    <property type="evidence" value="ECO:0007669"/>
    <property type="project" value="UniProtKB-SubCell"/>
</dbReference>
<dbReference type="HOGENOM" id="CLU_016047_1_2_9"/>
<evidence type="ECO:0000259" key="8">
    <source>
        <dbReference type="PROSITE" id="PS50928"/>
    </source>
</evidence>
<dbReference type="eggNOG" id="COG0395">
    <property type="taxonomic scope" value="Bacteria"/>
</dbReference>
<keyword evidence="3" id="KW-1003">Cell membrane</keyword>
<dbReference type="STRING" id="189425.PGRAT_23700"/>